<evidence type="ECO:0000313" key="3">
    <source>
        <dbReference type="Proteomes" id="UP000800041"/>
    </source>
</evidence>
<evidence type="ECO:0000256" key="1">
    <source>
        <dbReference type="SAM" id="MobiDB-lite"/>
    </source>
</evidence>
<dbReference type="AlphaFoldDB" id="A0A6G1H8U5"/>
<feature type="compositionally biased region" description="Basic and acidic residues" evidence="1">
    <location>
        <begin position="109"/>
        <end position="121"/>
    </location>
</feature>
<reference evidence="2" key="1">
    <citation type="journal article" date="2020" name="Stud. Mycol.">
        <title>101 Dothideomycetes genomes: a test case for predicting lifestyles and emergence of pathogens.</title>
        <authorList>
            <person name="Haridas S."/>
            <person name="Albert R."/>
            <person name="Binder M."/>
            <person name="Bloem J."/>
            <person name="Labutti K."/>
            <person name="Salamov A."/>
            <person name="Andreopoulos B."/>
            <person name="Baker S."/>
            <person name="Barry K."/>
            <person name="Bills G."/>
            <person name="Bluhm B."/>
            <person name="Cannon C."/>
            <person name="Castanera R."/>
            <person name="Culley D."/>
            <person name="Daum C."/>
            <person name="Ezra D."/>
            <person name="Gonzalez J."/>
            <person name="Henrissat B."/>
            <person name="Kuo A."/>
            <person name="Liang C."/>
            <person name="Lipzen A."/>
            <person name="Lutzoni F."/>
            <person name="Magnuson J."/>
            <person name="Mondo S."/>
            <person name="Nolan M."/>
            <person name="Ohm R."/>
            <person name="Pangilinan J."/>
            <person name="Park H.-J."/>
            <person name="Ramirez L."/>
            <person name="Alfaro M."/>
            <person name="Sun H."/>
            <person name="Tritt A."/>
            <person name="Yoshinaga Y."/>
            <person name="Zwiers L.-H."/>
            <person name="Turgeon B."/>
            <person name="Goodwin S."/>
            <person name="Spatafora J."/>
            <person name="Crous P."/>
            <person name="Grigoriev I."/>
        </authorList>
    </citation>
    <scope>NUCLEOTIDE SEQUENCE</scope>
    <source>
        <strain evidence="2">CBS 113979</strain>
    </source>
</reference>
<proteinExistence type="predicted"/>
<gene>
    <name evidence="2" type="ORF">K402DRAFT_273397</name>
</gene>
<protein>
    <submittedName>
        <fullName evidence="2">Uncharacterized protein</fullName>
    </submittedName>
</protein>
<name>A0A6G1H8U5_9PEZI</name>
<organism evidence="2 3">
    <name type="scientific">Aulographum hederae CBS 113979</name>
    <dbReference type="NCBI Taxonomy" id="1176131"/>
    <lineage>
        <taxon>Eukaryota</taxon>
        <taxon>Fungi</taxon>
        <taxon>Dikarya</taxon>
        <taxon>Ascomycota</taxon>
        <taxon>Pezizomycotina</taxon>
        <taxon>Dothideomycetes</taxon>
        <taxon>Pleosporomycetidae</taxon>
        <taxon>Aulographales</taxon>
        <taxon>Aulographaceae</taxon>
    </lineage>
</organism>
<sequence>MWRRRGTGRGYISGAVGVICYLRFQTLELFVVERCGRWAFISLSTNRHGLRRCLERYGRRPLLIWQHGGHGMAWSGTAVRQAGLRDGVAVHGPRSTVHNPRGSRTRLSPRPEPEPEPESKPWRRPRMMLCGLMETALPRTARCTGTASDFRHAQHWSRLRIWQPNRTKWR</sequence>
<feature type="region of interest" description="Disordered" evidence="1">
    <location>
        <begin position="88"/>
        <end position="125"/>
    </location>
</feature>
<accession>A0A6G1H8U5</accession>
<evidence type="ECO:0000313" key="2">
    <source>
        <dbReference type="EMBL" id="KAF1989482.1"/>
    </source>
</evidence>
<dbReference type="EMBL" id="ML977145">
    <property type="protein sequence ID" value="KAF1989482.1"/>
    <property type="molecule type" value="Genomic_DNA"/>
</dbReference>
<dbReference type="Proteomes" id="UP000800041">
    <property type="component" value="Unassembled WGS sequence"/>
</dbReference>
<keyword evidence="3" id="KW-1185">Reference proteome</keyword>